<proteinExistence type="predicted"/>
<sequence>MSLYFLFSTFITLPGCIEQFVNSAIDSRKSRRDNKPSAKTVPEIVAIWLPFHIVSVPFVHAFKLALDPHASYSMFAWLMPNWQTPLVLFAFIVLETFWLAQAMNCASLMGFFGIATIGDIQHKGEEGIQRLQMKKDQLWIPARRLQEETQNCRCLVLRIQLFNYIFANTLYLVKLVFITVTIISISFSIRAIHASESILPPIVYLVIGIELVLFYVVIMETAFSVPELVRRYKFKIVHVSRVLHVNDSSGLTRSASSLYVQGFKMAMFTTLERASTPNFVIFVTTKIM</sequence>
<gene>
    <name evidence="2" type="ORF">AFUS01_LOCUS15011</name>
</gene>
<reference evidence="2" key="1">
    <citation type="submission" date="2021-06" db="EMBL/GenBank/DDBJ databases">
        <authorList>
            <person name="Hodson N. C."/>
            <person name="Mongue J. A."/>
            <person name="Jaron S. K."/>
        </authorList>
    </citation>
    <scope>NUCLEOTIDE SEQUENCE</scope>
</reference>
<keyword evidence="1" id="KW-0812">Transmembrane</keyword>
<feature type="transmembrane region" description="Helical" evidence="1">
    <location>
        <begin position="201"/>
        <end position="225"/>
    </location>
</feature>
<comment type="caution">
    <text evidence="2">The sequence shown here is derived from an EMBL/GenBank/DDBJ whole genome shotgun (WGS) entry which is preliminary data.</text>
</comment>
<dbReference type="EMBL" id="CAJVCH010130410">
    <property type="protein sequence ID" value="CAG7726081.1"/>
    <property type="molecule type" value="Genomic_DNA"/>
</dbReference>
<feature type="transmembrane region" description="Helical" evidence="1">
    <location>
        <begin position="82"/>
        <end position="100"/>
    </location>
</feature>
<dbReference type="Proteomes" id="UP000708208">
    <property type="component" value="Unassembled WGS sequence"/>
</dbReference>
<accession>A0A8J2P697</accession>
<feature type="transmembrane region" description="Helical" evidence="1">
    <location>
        <begin position="165"/>
        <end position="189"/>
    </location>
</feature>
<organism evidence="2 3">
    <name type="scientific">Allacma fusca</name>
    <dbReference type="NCBI Taxonomy" id="39272"/>
    <lineage>
        <taxon>Eukaryota</taxon>
        <taxon>Metazoa</taxon>
        <taxon>Ecdysozoa</taxon>
        <taxon>Arthropoda</taxon>
        <taxon>Hexapoda</taxon>
        <taxon>Collembola</taxon>
        <taxon>Symphypleona</taxon>
        <taxon>Sminthuridae</taxon>
        <taxon>Allacma</taxon>
    </lineage>
</organism>
<evidence type="ECO:0000313" key="3">
    <source>
        <dbReference type="Proteomes" id="UP000708208"/>
    </source>
</evidence>
<keyword evidence="3" id="KW-1185">Reference proteome</keyword>
<keyword evidence="1" id="KW-1133">Transmembrane helix</keyword>
<feature type="transmembrane region" description="Helical" evidence="1">
    <location>
        <begin position="6"/>
        <end position="25"/>
    </location>
</feature>
<feature type="non-terminal residue" evidence="2">
    <location>
        <position position="1"/>
    </location>
</feature>
<dbReference type="AlphaFoldDB" id="A0A8J2P697"/>
<protein>
    <submittedName>
        <fullName evidence="2">Uncharacterized protein</fullName>
    </submittedName>
</protein>
<feature type="transmembrane region" description="Helical" evidence="1">
    <location>
        <begin position="45"/>
        <end position="62"/>
    </location>
</feature>
<keyword evidence="1" id="KW-0472">Membrane</keyword>
<evidence type="ECO:0000313" key="2">
    <source>
        <dbReference type="EMBL" id="CAG7726081.1"/>
    </source>
</evidence>
<evidence type="ECO:0000256" key="1">
    <source>
        <dbReference type="SAM" id="Phobius"/>
    </source>
</evidence>
<name>A0A8J2P697_9HEXA</name>